<proteinExistence type="predicted"/>
<dbReference type="Proteomes" id="UP000177171">
    <property type="component" value="Unassembled WGS sequence"/>
</dbReference>
<dbReference type="CDD" id="cd02883">
    <property type="entry name" value="NUDIX_Hydrolase"/>
    <property type="match status" value="1"/>
</dbReference>
<reference evidence="2 3" key="1">
    <citation type="journal article" date="2016" name="Nat. Commun.">
        <title>Thousands of microbial genomes shed light on interconnected biogeochemical processes in an aquifer system.</title>
        <authorList>
            <person name="Anantharaman K."/>
            <person name="Brown C.T."/>
            <person name="Hug L.A."/>
            <person name="Sharon I."/>
            <person name="Castelle C.J."/>
            <person name="Probst A.J."/>
            <person name="Thomas B.C."/>
            <person name="Singh A."/>
            <person name="Wilkins M.J."/>
            <person name="Karaoz U."/>
            <person name="Brodie E.L."/>
            <person name="Williams K.H."/>
            <person name="Hubbard S.S."/>
            <person name="Banfield J.F."/>
        </authorList>
    </citation>
    <scope>NUCLEOTIDE SEQUENCE [LARGE SCALE GENOMIC DNA]</scope>
</reference>
<dbReference type="SUPFAM" id="SSF55811">
    <property type="entry name" value="Nudix"/>
    <property type="match status" value="1"/>
</dbReference>
<feature type="domain" description="Nudix hydrolase" evidence="1">
    <location>
        <begin position="9"/>
        <end position="64"/>
    </location>
</feature>
<evidence type="ECO:0000313" key="3">
    <source>
        <dbReference type="Proteomes" id="UP000177171"/>
    </source>
</evidence>
<dbReference type="AlphaFoldDB" id="A0A1G2LQK7"/>
<dbReference type="Pfam" id="PF00293">
    <property type="entry name" value="NUDIX"/>
    <property type="match status" value="1"/>
</dbReference>
<protein>
    <recommendedName>
        <fullName evidence="1">Nudix hydrolase domain-containing protein</fullName>
    </recommendedName>
</protein>
<name>A0A1G2LQK7_9BACT</name>
<comment type="caution">
    <text evidence="2">The sequence shown here is derived from an EMBL/GenBank/DDBJ whole genome shotgun (WGS) entry which is preliminary data.</text>
</comment>
<evidence type="ECO:0000313" key="2">
    <source>
        <dbReference type="EMBL" id="OHA13169.1"/>
    </source>
</evidence>
<organism evidence="2 3">
    <name type="scientific">Candidatus Sungbacteria bacterium RIFCSPLOWO2_12_FULL_41_11</name>
    <dbReference type="NCBI Taxonomy" id="1802286"/>
    <lineage>
        <taxon>Bacteria</taxon>
        <taxon>Candidatus Sungiibacteriota</taxon>
    </lineage>
</organism>
<dbReference type="EMBL" id="MHQY01000033">
    <property type="protein sequence ID" value="OHA13169.1"/>
    <property type="molecule type" value="Genomic_DNA"/>
</dbReference>
<dbReference type="InterPro" id="IPR015797">
    <property type="entry name" value="NUDIX_hydrolase-like_dom_sf"/>
</dbReference>
<evidence type="ECO:0000259" key="1">
    <source>
        <dbReference type="Pfam" id="PF00293"/>
    </source>
</evidence>
<gene>
    <name evidence="2" type="ORF">A3G49_02280</name>
</gene>
<accession>A0A1G2LQK7</accession>
<dbReference type="Gene3D" id="3.90.79.10">
    <property type="entry name" value="Nucleoside Triphosphate Pyrophosphohydrolase"/>
    <property type="match status" value="1"/>
</dbReference>
<dbReference type="InterPro" id="IPR000086">
    <property type="entry name" value="NUDIX_hydrolase_dom"/>
</dbReference>
<sequence>MSKICDNKSAGIIVRKNGSILMIERKRYPFGFALPAGHQDGDTPEKTAAKELSEETGLIADKLEKKLEMFFKNPCRREG</sequence>